<feature type="region of interest" description="Disordered" evidence="14">
    <location>
        <begin position="887"/>
        <end position="922"/>
    </location>
</feature>
<feature type="repeat" description="TPR" evidence="13">
    <location>
        <begin position="378"/>
        <end position="411"/>
    </location>
</feature>
<dbReference type="PROSITE" id="PS51152">
    <property type="entry name" value="NFYA_HAP2_2"/>
    <property type="match status" value="1"/>
</dbReference>
<feature type="region of interest" description="Disordered" evidence="14">
    <location>
        <begin position="54"/>
        <end position="82"/>
    </location>
</feature>
<protein>
    <submittedName>
        <fullName evidence="15">Uncharacterized protein</fullName>
    </submittedName>
</protein>
<dbReference type="STRING" id="698492.A0A0E9NMS1"/>
<evidence type="ECO:0000256" key="9">
    <source>
        <dbReference type="ARBA" id="ARBA00023125"/>
    </source>
</evidence>
<evidence type="ECO:0000256" key="1">
    <source>
        <dbReference type="ARBA" id="ARBA00004123"/>
    </source>
</evidence>
<evidence type="ECO:0000256" key="2">
    <source>
        <dbReference type="ARBA" id="ARBA00004275"/>
    </source>
</evidence>
<keyword evidence="16" id="KW-1185">Reference proteome</keyword>
<evidence type="ECO:0000256" key="13">
    <source>
        <dbReference type="PROSITE-ProRule" id="PRU00339"/>
    </source>
</evidence>
<dbReference type="Gene3D" id="6.10.250.2430">
    <property type="match status" value="1"/>
</dbReference>
<evidence type="ECO:0000256" key="14">
    <source>
        <dbReference type="SAM" id="MobiDB-lite"/>
    </source>
</evidence>
<keyword evidence="6" id="KW-0677">Repeat</keyword>
<sequence>MTNGTGQRRYFNTPPPPRLDTAFTHTMSFSSLLSGAECSTSANPLAQFSKHAAQDTSLQRDRMVGGQQAQRPGGMRSAQAPMTAQDGKLMEDMFNAGPVEQETFRFEGMRKQLNGIHRTGPPPNWSAEFGNAPQSERGAWNVREFEERARLEASFKQKPNAQGQDPAWQREFMASSGSPMLEQHQTGYHASMPYQPMFAGRMGLPMTSFQEPMMTDVKGKGRMIELDPHNWEEHFKAIENLDNADKEKLEKFQEEQQVKAIEDEGQALHDESQYFGDFESLWKGIQQDHQENGMPNHLDWESELANFPEDGPMMSTVPQSFTPDGKPNLGEYLFEPDNVYLNHADPFGEGMALMDQGGSLSEAALAFEAACQKDLKRSEAWAWLGFAQAQNEKEEPAIRALDRATKLDPANLQALLALAVSYTNEGYDTASYLTLEQWITTKYPQLAPSTPPAMTNNRFQVHERVTELFLRAARQSPNGAEMDADVQVGLGVLFYGDEDFDKAVDCFVTALRTRPDDHLLWNRLGATLANSGRSEEAIEAYQKALEYRPGFVRARYNLGVSCINIGCYTEAAQHLLRALAMHQVDGDAGGGVNISSNLWETLRRVFLVSLNRPDLAEKAVSGADISIFRDDHPTQPASSIRATPFISERYTTSSLPIDRPYRIVDVVPRQIFCAKTATGYTGRRTNQSMDTAPPPAGANSGGAPHGLTHANLPFHHTQVFDARANTPSISIPANPYDHPHYTQPMQSPLAAIHHQQSFLSDQHQLASHLHHPQHFHQHPHQNVDSSHGHVQTSGSAYTAYSPPVHNLGGAQSPPPQSFVSTRRASHSSSKSHSSYQGASAASVPQALTPAPLDGGAQHEPLYVNAKQYQRIIKRRAARARLEETARRAREAAAQPNGNARKPYLHESRHKHAMRRPRGPGGRFLTAAEIAELAEKEKLNAAVTDDTGTPDAQAA</sequence>
<dbReference type="InterPro" id="IPR024111">
    <property type="entry name" value="PEX5/PEX5L"/>
</dbReference>
<keyword evidence="10" id="KW-0576">Peroxisome</keyword>
<feature type="compositionally biased region" description="Polar residues" evidence="14">
    <location>
        <begin position="782"/>
        <end position="798"/>
    </location>
</feature>
<dbReference type="InterPro" id="IPR001289">
    <property type="entry name" value="NFYA"/>
</dbReference>
<comment type="similarity">
    <text evidence="4">Belongs to the peroxisomal targeting signal receptor family.</text>
</comment>
<feature type="repeat" description="TPR" evidence="13">
    <location>
        <begin position="484"/>
        <end position="517"/>
    </location>
</feature>
<dbReference type="PROSITE" id="PS50005">
    <property type="entry name" value="TPR"/>
    <property type="match status" value="3"/>
</dbReference>
<dbReference type="InterPro" id="IPR011990">
    <property type="entry name" value="TPR-like_helical_dom_sf"/>
</dbReference>
<keyword evidence="11" id="KW-0804">Transcription</keyword>
<reference evidence="15 16" key="3">
    <citation type="journal article" date="2015" name="Genome Announc.">
        <title>Draft Genome Sequence of the Archiascomycetous Yeast Saitoella complicata.</title>
        <authorList>
            <person name="Yamauchi K."/>
            <person name="Kondo S."/>
            <person name="Hamamoto M."/>
            <person name="Takahashi Y."/>
            <person name="Ogura Y."/>
            <person name="Hayashi T."/>
            <person name="Nishida H."/>
        </authorList>
    </citation>
    <scope>NUCLEOTIDE SEQUENCE [LARGE SCALE GENOMIC DNA]</scope>
    <source>
        <strain evidence="15 16">NRRL Y-17804</strain>
    </source>
</reference>
<comment type="caution">
    <text evidence="15">The sequence shown here is derived from an EMBL/GenBank/DDBJ whole genome shotgun (WGS) entry which is preliminary data.</text>
</comment>
<dbReference type="GO" id="GO:0005778">
    <property type="term" value="C:peroxisomal membrane"/>
    <property type="evidence" value="ECO:0007669"/>
    <property type="project" value="TreeGrafter"/>
</dbReference>
<organism evidence="15 16">
    <name type="scientific">Saitoella complicata (strain BCRC 22490 / CBS 7301 / JCM 7358 / NBRC 10748 / NRRL Y-17804)</name>
    <dbReference type="NCBI Taxonomy" id="698492"/>
    <lineage>
        <taxon>Eukaryota</taxon>
        <taxon>Fungi</taxon>
        <taxon>Dikarya</taxon>
        <taxon>Ascomycota</taxon>
        <taxon>Taphrinomycotina</taxon>
        <taxon>Taphrinomycotina incertae sedis</taxon>
        <taxon>Saitoella</taxon>
    </lineage>
</organism>
<evidence type="ECO:0000256" key="11">
    <source>
        <dbReference type="ARBA" id="ARBA00023163"/>
    </source>
</evidence>
<dbReference type="GO" id="GO:0003677">
    <property type="term" value="F:DNA binding"/>
    <property type="evidence" value="ECO:0007669"/>
    <property type="project" value="UniProtKB-KW"/>
</dbReference>
<evidence type="ECO:0000256" key="6">
    <source>
        <dbReference type="ARBA" id="ARBA00022737"/>
    </source>
</evidence>
<feature type="compositionally biased region" description="Basic residues" evidence="14">
    <location>
        <begin position="768"/>
        <end position="779"/>
    </location>
</feature>
<dbReference type="SMART" id="SM00521">
    <property type="entry name" value="CBF"/>
    <property type="match status" value="1"/>
</dbReference>
<dbReference type="PANTHER" id="PTHR10130:SF0">
    <property type="entry name" value="GH08708P"/>
    <property type="match status" value="1"/>
</dbReference>
<keyword evidence="8" id="KW-0805">Transcription regulation</keyword>
<reference evidence="15 16" key="1">
    <citation type="journal article" date="2011" name="J. Gen. Appl. Microbiol.">
        <title>Draft genome sequencing of the enigmatic yeast Saitoella complicata.</title>
        <authorList>
            <person name="Nishida H."/>
            <person name="Hamamoto M."/>
            <person name="Sugiyama J."/>
        </authorList>
    </citation>
    <scope>NUCLEOTIDE SEQUENCE [LARGE SCALE GENOMIC DNA]</scope>
    <source>
        <strain evidence="15 16">NRRL Y-17804</strain>
    </source>
</reference>
<gene>
    <name evidence="15" type="ORF">G7K_4841-t1</name>
</gene>
<dbReference type="PROSITE" id="PS50293">
    <property type="entry name" value="TPR_REGION"/>
    <property type="match status" value="1"/>
</dbReference>
<dbReference type="AlphaFoldDB" id="A0A0E9NMS1"/>
<feature type="repeat" description="TPR" evidence="13">
    <location>
        <begin position="518"/>
        <end position="551"/>
    </location>
</feature>
<evidence type="ECO:0000256" key="3">
    <source>
        <dbReference type="ARBA" id="ARBA00004496"/>
    </source>
</evidence>
<dbReference type="PANTHER" id="PTHR10130">
    <property type="entry name" value="PEROXISOMAL TARGETING SIGNAL 1 RECEPTOR PEX5"/>
    <property type="match status" value="1"/>
</dbReference>
<keyword evidence="5" id="KW-0963">Cytoplasm</keyword>
<dbReference type="EMBL" id="BACD03000036">
    <property type="protein sequence ID" value="GAO50720.1"/>
    <property type="molecule type" value="Genomic_DNA"/>
</dbReference>
<reference evidence="15 16" key="2">
    <citation type="journal article" date="2014" name="J. Gen. Appl. Microbiol.">
        <title>The early diverging ascomycetous budding yeast Saitoella complicata has three histone deacetylases belonging to the Clr6, Hos2, and Rpd3 lineages.</title>
        <authorList>
            <person name="Nishida H."/>
            <person name="Matsumoto T."/>
            <person name="Kondo S."/>
            <person name="Hamamoto M."/>
            <person name="Yoshikawa H."/>
        </authorList>
    </citation>
    <scope>NUCLEOTIDE SEQUENCE [LARGE SCALE GENOMIC DNA]</scope>
    <source>
        <strain evidence="15 16">NRRL Y-17804</strain>
    </source>
</reference>
<name>A0A0E9NMS1_SAICN</name>
<dbReference type="Pfam" id="PF13432">
    <property type="entry name" value="TPR_16"/>
    <property type="match status" value="2"/>
</dbReference>
<feature type="compositionally biased region" description="Low complexity" evidence="14">
    <location>
        <begin position="817"/>
        <end position="839"/>
    </location>
</feature>
<dbReference type="SMART" id="SM00028">
    <property type="entry name" value="TPR"/>
    <property type="match status" value="4"/>
</dbReference>
<dbReference type="Proteomes" id="UP000033140">
    <property type="component" value="Unassembled WGS sequence"/>
</dbReference>
<dbReference type="SUPFAM" id="SSF48452">
    <property type="entry name" value="TPR-like"/>
    <property type="match status" value="1"/>
</dbReference>
<keyword evidence="12" id="KW-0539">Nucleus</keyword>
<evidence type="ECO:0000256" key="5">
    <source>
        <dbReference type="ARBA" id="ARBA00022490"/>
    </source>
</evidence>
<evidence type="ECO:0000313" key="15">
    <source>
        <dbReference type="EMBL" id="GAO50720.1"/>
    </source>
</evidence>
<dbReference type="Pfam" id="PF02045">
    <property type="entry name" value="CBFB_NFYA"/>
    <property type="match status" value="1"/>
</dbReference>
<dbReference type="GO" id="GO:0005829">
    <property type="term" value="C:cytosol"/>
    <property type="evidence" value="ECO:0007669"/>
    <property type="project" value="TreeGrafter"/>
</dbReference>
<feature type="region of interest" description="Disordered" evidence="14">
    <location>
        <begin position="767"/>
        <end position="854"/>
    </location>
</feature>
<dbReference type="GO" id="GO:0005634">
    <property type="term" value="C:nucleus"/>
    <property type="evidence" value="ECO:0007669"/>
    <property type="project" value="UniProtKB-SubCell"/>
</dbReference>
<evidence type="ECO:0000256" key="4">
    <source>
        <dbReference type="ARBA" id="ARBA00005348"/>
    </source>
</evidence>
<accession>A0A0E9NMS1</accession>
<evidence type="ECO:0000256" key="8">
    <source>
        <dbReference type="ARBA" id="ARBA00023015"/>
    </source>
</evidence>
<dbReference type="OMA" id="DHETWEA"/>
<proteinExistence type="inferred from homology"/>
<dbReference type="Gene3D" id="1.25.40.10">
    <property type="entry name" value="Tetratricopeptide repeat domain"/>
    <property type="match status" value="1"/>
</dbReference>
<dbReference type="GO" id="GO:0016560">
    <property type="term" value="P:protein import into peroxisome matrix, docking"/>
    <property type="evidence" value="ECO:0007669"/>
    <property type="project" value="TreeGrafter"/>
</dbReference>
<keyword evidence="7 13" id="KW-0802">TPR repeat</keyword>
<feature type="region of interest" description="Disordered" evidence="14">
    <location>
        <begin position="682"/>
        <end position="706"/>
    </location>
</feature>
<dbReference type="GO" id="GO:0005052">
    <property type="term" value="F:peroxisome matrix targeting signal-1 binding"/>
    <property type="evidence" value="ECO:0007669"/>
    <property type="project" value="TreeGrafter"/>
</dbReference>
<dbReference type="InterPro" id="IPR019734">
    <property type="entry name" value="TPR_rpt"/>
</dbReference>
<feature type="compositionally biased region" description="Basic residues" evidence="14">
    <location>
        <begin position="907"/>
        <end position="917"/>
    </location>
</feature>
<evidence type="ECO:0000313" key="16">
    <source>
        <dbReference type="Proteomes" id="UP000033140"/>
    </source>
</evidence>
<dbReference type="GO" id="GO:0003700">
    <property type="term" value="F:DNA-binding transcription factor activity"/>
    <property type="evidence" value="ECO:0007669"/>
    <property type="project" value="InterPro"/>
</dbReference>
<keyword evidence="9" id="KW-0238">DNA-binding</keyword>
<evidence type="ECO:0000256" key="7">
    <source>
        <dbReference type="ARBA" id="ARBA00022803"/>
    </source>
</evidence>
<comment type="subcellular location">
    <subcellularLocation>
        <location evidence="3">Cytoplasm</location>
    </subcellularLocation>
    <subcellularLocation>
        <location evidence="1">Nucleus</location>
    </subcellularLocation>
    <subcellularLocation>
        <location evidence="2">Peroxisome</location>
    </subcellularLocation>
</comment>
<evidence type="ECO:0000256" key="10">
    <source>
        <dbReference type="ARBA" id="ARBA00023140"/>
    </source>
</evidence>
<evidence type="ECO:0000256" key="12">
    <source>
        <dbReference type="ARBA" id="ARBA00023242"/>
    </source>
</evidence>